<evidence type="ECO:0000313" key="1">
    <source>
        <dbReference type="EMBL" id="MDT2637621.1"/>
    </source>
</evidence>
<reference evidence="1" key="1">
    <citation type="submission" date="2023-03" db="EMBL/GenBank/DDBJ databases">
        <authorList>
            <person name="Shen W."/>
            <person name="Cai J."/>
        </authorList>
    </citation>
    <scope>NUCLEOTIDE SEQUENCE</scope>
    <source>
        <strain evidence="1">P55-2</strain>
    </source>
</reference>
<protein>
    <submittedName>
        <fullName evidence="1">Uncharacterized protein</fullName>
    </submittedName>
</protein>
<gene>
    <name evidence="1" type="ORF">P7D36_08970</name>
</gene>
<dbReference type="EMBL" id="JARPYT010000012">
    <property type="protein sequence ID" value="MDT2637621.1"/>
    <property type="molecule type" value="Genomic_DNA"/>
</dbReference>
<accession>A0AAW8TPG3</accession>
<dbReference type="Proteomes" id="UP001245561">
    <property type="component" value="Unassembled WGS sequence"/>
</dbReference>
<dbReference type="RefSeq" id="WP_311800978.1">
    <property type="nucleotide sequence ID" value="NZ_JARPYT010000012.1"/>
</dbReference>
<name>A0AAW8TPG3_9ENTE</name>
<dbReference type="AlphaFoldDB" id="A0AAW8TPG3"/>
<comment type="caution">
    <text evidence="1">The sequence shown here is derived from an EMBL/GenBank/DDBJ whole genome shotgun (WGS) entry which is preliminary data.</text>
</comment>
<organism evidence="1 2">
    <name type="scientific">Enterococcus dongliensis</name>
    <dbReference type="NCBI Taxonomy" id="2559925"/>
    <lineage>
        <taxon>Bacteria</taxon>
        <taxon>Bacillati</taxon>
        <taxon>Bacillota</taxon>
        <taxon>Bacilli</taxon>
        <taxon>Lactobacillales</taxon>
        <taxon>Enterococcaceae</taxon>
        <taxon>Enterococcus</taxon>
    </lineage>
</organism>
<proteinExistence type="predicted"/>
<sequence>MKLNIEFTEFEDSFATDDEELLLPISGVFYLEEDSHLDYRKWPRIYIEIYSLNHIGAYYLARTTFLLNEEARGNLISFEKEFSFAKQILKEENLTEIVVRFSVADKPEGEMGLGAQIEANTFHISRFPISLFDGGKNE</sequence>
<evidence type="ECO:0000313" key="2">
    <source>
        <dbReference type="Proteomes" id="UP001245561"/>
    </source>
</evidence>